<sequence>MPHPMKETKTDFCRFLINRNFPAPFVKEILKKKSEQPVMQFQWRIRFLQYSNRRKKNWEFEIARVKNLNRKKARTEFRIEMEGKNISRISSSFFTWMN</sequence>
<proteinExistence type="predicted"/>
<dbReference type="AlphaFoldDB" id="A0A8B3CVT2"/>
<gene>
    <name evidence="1" type="ORF">DLM78_00880</name>
</gene>
<organism evidence="1 2">
    <name type="scientific">Leptospira stimsonii</name>
    <dbReference type="NCBI Taxonomy" id="2202203"/>
    <lineage>
        <taxon>Bacteria</taxon>
        <taxon>Pseudomonadati</taxon>
        <taxon>Spirochaetota</taxon>
        <taxon>Spirochaetia</taxon>
        <taxon>Leptospirales</taxon>
        <taxon>Leptospiraceae</taxon>
        <taxon>Leptospira</taxon>
    </lineage>
</organism>
<dbReference type="Proteomes" id="UP000266669">
    <property type="component" value="Unassembled WGS sequence"/>
</dbReference>
<comment type="caution">
    <text evidence="1">The sequence shown here is derived from an EMBL/GenBank/DDBJ whole genome shotgun (WGS) entry which is preliminary data.</text>
</comment>
<evidence type="ECO:0000313" key="1">
    <source>
        <dbReference type="EMBL" id="RHX87593.1"/>
    </source>
</evidence>
<reference evidence="2" key="1">
    <citation type="submission" date="2018-05" db="EMBL/GenBank/DDBJ databases">
        <title>Leptospira yasudae sp. nov. and Leptospira stimsonii sp. nov., two pathogenic species of the genus Leptospira isolated from environmental sources.</title>
        <authorList>
            <person name="Casanovas-Massana A."/>
            <person name="Hamond C."/>
            <person name="Santos L.A."/>
            <person name="Hacker K.P."/>
            <person name="Balassiano I."/>
            <person name="Medeiros M.A."/>
            <person name="Reis M.G."/>
            <person name="Ko A.I."/>
            <person name="Wunder E.A."/>
        </authorList>
    </citation>
    <scope>NUCLEOTIDE SEQUENCE [LARGE SCALE GENOMIC DNA]</scope>
    <source>
        <strain evidence="2">AMB6-RJ</strain>
    </source>
</reference>
<evidence type="ECO:0000313" key="2">
    <source>
        <dbReference type="Proteomes" id="UP000266669"/>
    </source>
</evidence>
<dbReference type="EMBL" id="QHCS01000001">
    <property type="protein sequence ID" value="RHX87593.1"/>
    <property type="molecule type" value="Genomic_DNA"/>
</dbReference>
<name>A0A8B3CVT2_9LEPT</name>
<protein>
    <submittedName>
        <fullName evidence="1">Uncharacterized protein</fullName>
    </submittedName>
</protein>
<accession>A0A8B3CVT2</accession>